<accession>A0A9P6CKR9</accession>
<protein>
    <submittedName>
        <fullName evidence="1">Uncharacterized protein</fullName>
    </submittedName>
</protein>
<gene>
    <name evidence="1" type="ORF">BDZ94DRAFT_1133068</name>
</gene>
<evidence type="ECO:0000313" key="2">
    <source>
        <dbReference type="Proteomes" id="UP000807353"/>
    </source>
</evidence>
<dbReference type="AlphaFoldDB" id="A0A9P6CKR9"/>
<organism evidence="1 2">
    <name type="scientific">Collybia nuda</name>
    <dbReference type="NCBI Taxonomy" id="64659"/>
    <lineage>
        <taxon>Eukaryota</taxon>
        <taxon>Fungi</taxon>
        <taxon>Dikarya</taxon>
        <taxon>Basidiomycota</taxon>
        <taxon>Agaricomycotina</taxon>
        <taxon>Agaricomycetes</taxon>
        <taxon>Agaricomycetidae</taxon>
        <taxon>Agaricales</taxon>
        <taxon>Tricholomatineae</taxon>
        <taxon>Clitocybaceae</taxon>
        <taxon>Collybia</taxon>
    </lineage>
</organism>
<evidence type="ECO:0000313" key="1">
    <source>
        <dbReference type="EMBL" id="KAF9465625.1"/>
    </source>
</evidence>
<name>A0A9P6CKR9_9AGAR</name>
<proteinExistence type="predicted"/>
<dbReference type="OrthoDB" id="2629491at2759"/>
<feature type="non-terminal residue" evidence="1">
    <location>
        <position position="1"/>
    </location>
</feature>
<reference evidence="1" key="1">
    <citation type="submission" date="2020-11" db="EMBL/GenBank/DDBJ databases">
        <authorList>
            <consortium name="DOE Joint Genome Institute"/>
            <person name="Ahrendt S."/>
            <person name="Riley R."/>
            <person name="Andreopoulos W."/>
            <person name="Labutti K."/>
            <person name="Pangilinan J."/>
            <person name="Ruiz-Duenas F.J."/>
            <person name="Barrasa J.M."/>
            <person name="Sanchez-Garcia M."/>
            <person name="Camarero S."/>
            <person name="Miyauchi S."/>
            <person name="Serrano A."/>
            <person name="Linde D."/>
            <person name="Babiker R."/>
            <person name="Drula E."/>
            <person name="Ayuso-Fernandez I."/>
            <person name="Pacheco R."/>
            <person name="Padilla G."/>
            <person name="Ferreira P."/>
            <person name="Barriuso J."/>
            <person name="Kellner H."/>
            <person name="Castanera R."/>
            <person name="Alfaro M."/>
            <person name="Ramirez L."/>
            <person name="Pisabarro A.G."/>
            <person name="Kuo A."/>
            <person name="Tritt A."/>
            <person name="Lipzen A."/>
            <person name="He G."/>
            <person name="Yan M."/>
            <person name="Ng V."/>
            <person name="Cullen D."/>
            <person name="Martin F."/>
            <person name="Rosso M.-N."/>
            <person name="Henrissat B."/>
            <person name="Hibbett D."/>
            <person name="Martinez A.T."/>
            <person name="Grigoriev I.V."/>
        </authorList>
    </citation>
    <scope>NUCLEOTIDE SEQUENCE</scope>
    <source>
        <strain evidence="1">CBS 247.69</strain>
    </source>
</reference>
<dbReference type="Proteomes" id="UP000807353">
    <property type="component" value="Unassembled WGS sequence"/>
</dbReference>
<keyword evidence="2" id="KW-1185">Reference proteome</keyword>
<dbReference type="EMBL" id="MU150246">
    <property type="protein sequence ID" value="KAF9465625.1"/>
    <property type="molecule type" value="Genomic_DNA"/>
</dbReference>
<feature type="non-terminal residue" evidence="1">
    <location>
        <position position="221"/>
    </location>
</feature>
<comment type="caution">
    <text evidence="1">The sequence shown here is derived from an EMBL/GenBank/DDBJ whole genome shotgun (WGS) entry which is preliminary data.</text>
</comment>
<sequence>SCAYDAVFTILFNIWSEDISKFSTIFNDLNPGLLGTLSDAFIHHINGKYTLEGVREYMRHKFFRKNPTHFPLGQDTSVHSILNELLSSVNVVTSSFRFCGNGHPVDQCPSTNNNCQLIPFPEHPNTMLQTYINDFIVASAAECPVCCIQLRRRFIFLSAPQILALDITQITSPLSSVLDISVGGYRFTYHMRGIIYHGDNHFTARFITSSGQLWFHDGMST</sequence>